<dbReference type="Gene3D" id="3.40.50.1820">
    <property type="entry name" value="alpha/beta hydrolase"/>
    <property type="match status" value="1"/>
</dbReference>
<accession>A0A5C8PKD9</accession>
<dbReference type="InterPro" id="IPR003718">
    <property type="entry name" value="OsmC/Ohr_fam"/>
</dbReference>
<dbReference type="AlphaFoldDB" id="A0A5C8PKD9"/>
<dbReference type="GO" id="GO:0016787">
    <property type="term" value="F:hydrolase activity"/>
    <property type="evidence" value="ECO:0007669"/>
    <property type="project" value="UniProtKB-KW"/>
</dbReference>
<dbReference type="SUPFAM" id="SSF82784">
    <property type="entry name" value="OsmC-like"/>
    <property type="match status" value="1"/>
</dbReference>
<feature type="domain" description="Serine aminopeptidase S33" evidence="1">
    <location>
        <begin position="45"/>
        <end position="131"/>
    </location>
</feature>
<dbReference type="RefSeq" id="WP_147848381.1">
    <property type="nucleotide sequence ID" value="NZ_VDUZ01000020.1"/>
</dbReference>
<dbReference type="InterPro" id="IPR036102">
    <property type="entry name" value="OsmC/Ohrsf"/>
</dbReference>
<dbReference type="Pfam" id="PF12146">
    <property type="entry name" value="Hydrolase_4"/>
    <property type="match status" value="1"/>
</dbReference>
<dbReference type="FunFam" id="3.40.50.1820:FF:000487">
    <property type="entry name" value="Dienelactone hydrolase"/>
    <property type="match status" value="1"/>
</dbReference>
<dbReference type="SUPFAM" id="SSF53474">
    <property type="entry name" value="alpha/beta-Hydrolases"/>
    <property type="match status" value="1"/>
</dbReference>
<dbReference type="Pfam" id="PF02566">
    <property type="entry name" value="OsmC"/>
    <property type="match status" value="1"/>
</dbReference>
<sequence>MPAQRFNFPNARGERLAALLDLPETPPRAYALFAHCFTCGKDVLAASRIAQGLTRLGIAVLRFDFTGLGASDGEFANTNFSSNVADLIAAADHLRRTHAAPQLLIGHSLGGAAVLAAAGDIAEVRAVATIGAPSDPGHITHLFGDRLADIAAQGEVEVMLAGRPFRVQRQFLEDVAGQKLSERVAHLRRALLVLHAPTDDTVGIENASAIFAAARHPKSFVSLDDADHLLRRPRDAAYAANVIAAWVERYLTPAAAPDAGDDAPVDGVRVQETGGGRFQQHVAIGRHRLRADEPVASGGLDSGPDPYGLLMAALGACTSMTLRLYAERKQLPLERVSVHLRHTKIHATDCDECETKSGRLDRIDREIVLQGTLDDATRKRLLEIADMCPVHRTLTSEVLIKTSERAIDPN</sequence>
<organism evidence="2 3">
    <name type="scientific">Vineibacter terrae</name>
    <dbReference type="NCBI Taxonomy" id="2586908"/>
    <lineage>
        <taxon>Bacteria</taxon>
        <taxon>Pseudomonadati</taxon>
        <taxon>Pseudomonadota</taxon>
        <taxon>Alphaproteobacteria</taxon>
        <taxon>Hyphomicrobiales</taxon>
        <taxon>Vineibacter</taxon>
    </lineage>
</organism>
<reference evidence="2 3" key="1">
    <citation type="submission" date="2019-06" db="EMBL/GenBank/DDBJ databases">
        <title>New taxonomy in bacterial strain CC-CFT640, isolated from vineyard.</title>
        <authorList>
            <person name="Lin S.-Y."/>
            <person name="Tsai C.-F."/>
            <person name="Young C.-C."/>
        </authorList>
    </citation>
    <scope>NUCLEOTIDE SEQUENCE [LARGE SCALE GENOMIC DNA]</scope>
    <source>
        <strain evidence="2 3">CC-CFT640</strain>
    </source>
</reference>
<dbReference type="InterPro" id="IPR029058">
    <property type="entry name" value="AB_hydrolase_fold"/>
</dbReference>
<dbReference type="PANTHER" id="PTHR39624:SF2">
    <property type="entry name" value="OSMC-LIKE PROTEIN"/>
    <property type="match status" value="1"/>
</dbReference>
<keyword evidence="3" id="KW-1185">Reference proteome</keyword>
<comment type="caution">
    <text evidence="2">The sequence shown here is derived from an EMBL/GenBank/DDBJ whole genome shotgun (WGS) entry which is preliminary data.</text>
</comment>
<dbReference type="Gene3D" id="3.30.300.20">
    <property type="match status" value="1"/>
</dbReference>
<dbReference type="EMBL" id="VDUZ01000020">
    <property type="protein sequence ID" value="TXL74135.1"/>
    <property type="molecule type" value="Genomic_DNA"/>
</dbReference>
<gene>
    <name evidence="2" type="ORF">FHP25_18200</name>
</gene>
<proteinExistence type="predicted"/>
<dbReference type="Proteomes" id="UP000321638">
    <property type="component" value="Unassembled WGS sequence"/>
</dbReference>
<evidence type="ECO:0000313" key="3">
    <source>
        <dbReference type="Proteomes" id="UP000321638"/>
    </source>
</evidence>
<dbReference type="PANTHER" id="PTHR39624">
    <property type="entry name" value="PROTEIN INVOLVED IN RIMO-MEDIATED BETA-METHYLTHIOLATION OF RIBOSOMAL PROTEIN S12 YCAO"/>
    <property type="match status" value="1"/>
</dbReference>
<dbReference type="InterPro" id="IPR022742">
    <property type="entry name" value="Hydrolase_4"/>
</dbReference>
<keyword evidence="2" id="KW-0378">Hydrolase</keyword>
<name>A0A5C8PKD9_9HYPH</name>
<evidence type="ECO:0000313" key="2">
    <source>
        <dbReference type="EMBL" id="TXL74135.1"/>
    </source>
</evidence>
<protein>
    <submittedName>
        <fullName evidence="2">Alpha/beta fold hydrolase</fullName>
    </submittedName>
</protein>
<dbReference type="OrthoDB" id="9789573at2"/>
<dbReference type="InterPro" id="IPR015946">
    <property type="entry name" value="KH_dom-like_a/b"/>
</dbReference>
<evidence type="ECO:0000259" key="1">
    <source>
        <dbReference type="Pfam" id="PF12146"/>
    </source>
</evidence>